<evidence type="ECO:0000256" key="1">
    <source>
        <dbReference type="ARBA" id="ARBA00004225"/>
    </source>
</evidence>
<dbReference type="AlphaFoldDB" id="A0A068WP56"/>
<reference evidence="6 7" key="1">
    <citation type="journal article" date="2013" name="Nature">
        <title>The genomes of four tapeworm species reveal adaptations to parasitism.</title>
        <authorList>
            <person name="Tsai I.J."/>
            <person name="Zarowiecki M."/>
            <person name="Holroyd N."/>
            <person name="Garciarrubio A."/>
            <person name="Sanchez-Flores A."/>
            <person name="Brooks K.L."/>
            <person name="Tracey A."/>
            <person name="Bobes R.J."/>
            <person name="Fragoso G."/>
            <person name="Sciutto E."/>
            <person name="Aslett M."/>
            <person name="Beasley H."/>
            <person name="Bennett H.M."/>
            <person name="Cai J."/>
            <person name="Camicia F."/>
            <person name="Clark R."/>
            <person name="Cucher M."/>
            <person name="De Silva N."/>
            <person name="Day T.A."/>
            <person name="Deplazes P."/>
            <person name="Estrada K."/>
            <person name="Fernandez C."/>
            <person name="Holland P.W."/>
            <person name="Hou J."/>
            <person name="Hu S."/>
            <person name="Huckvale T."/>
            <person name="Hung S.S."/>
            <person name="Kamenetzky L."/>
            <person name="Keane J.A."/>
            <person name="Kiss F."/>
            <person name="Koziol U."/>
            <person name="Lambert O."/>
            <person name="Liu K."/>
            <person name="Luo X."/>
            <person name="Luo Y."/>
            <person name="Macchiaroli N."/>
            <person name="Nichol S."/>
            <person name="Paps J."/>
            <person name="Parkinson J."/>
            <person name="Pouchkina-Stantcheva N."/>
            <person name="Riddiford N."/>
            <person name="Rosenzvit M."/>
            <person name="Salinas G."/>
            <person name="Wasmuth J.D."/>
            <person name="Zamanian M."/>
            <person name="Zheng Y."/>
            <person name="Cai X."/>
            <person name="Soberon X."/>
            <person name="Olson P.D."/>
            <person name="Laclette J.P."/>
            <person name="Brehm K."/>
            <person name="Berriman M."/>
            <person name="Garciarrubio A."/>
            <person name="Bobes R.J."/>
            <person name="Fragoso G."/>
            <person name="Sanchez-Flores A."/>
            <person name="Estrada K."/>
            <person name="Cevallos M.A."/>
            <person name="Morett E."/>
            <person name="Gonzalez V."/>
            <person name="Portillo T."/>
            <person name="Ochoa-Leyva A."/>
            <person name="Jose M.V."/>
            <person name="Sciutto E."/>
            <person name="Landa A."/>
            <person name="Jimenez L."/>
            <person name="Valdes V."/>
            <person name="Carrero J.C."/>
            <person name="Larralde C."/>
            <person name="Morales-Montor J."/>
            <person name="Limon-Lason J."/>
            <person name="Soberon X."/>
            <person name="Laclette J.P."/>
        </authorList>
    </citation>
    <scope>NUCLEOTIDE SEQUENCE [LARGE SCALE GENOMIC DNA]</scope>
</reference>
<protein>
    <submittedName>
        <fullName evidence="8">ADP/ATP translocase</fullName>
    </submittedName>
</protein>
<proteinExistence type="predicted"/>
<reference evidence="6" key="2">
    <citation type="submission" date="2014-06" db="EMBL/GenBank/DDBJ databases">
        <authorList>
            <person name="Aslett M."/>
        </authorList>
    </citation>
    <scope>NUCLEOTIDE SEQUENCE</scope>
</reference>
<accession>A0A068WP56</accession>
<dbReference type="PANTHER" id="PTHR21252:SF2">
    <property type="entry name" value="MITOCHONDRIAL OUTER MEMBRANE PROTEIN SLC25A46"/>
    <property type="match status" value="1"/>
</dbReference>
<evidence type="ECO:0000313" key="7">
    <source>
        <dbReference type="Proteomes" id="UP000492820"/>
    </source>
</evidence>
<dbReference type="InterPro" id="IPR039158">
    <property type="entry name" value="SLC25A46"/>
</dbReference>
<gene>
    <name evidence="6" type="ORF">EgrG_000077300</name>
</gene>
<keyword evidence="5" id="KW-0496">Mitochondrion</keyword>
<evidence type="ECO:0000256" key="4">
    <source>
        <dbReference type="ARBA" id="ARBA00022989"/>
    </source>
</evidence>
<evidence type="ECO:0000313" key="6">
    <source>
        <dbReference type="EMBL" id="CDS21889.1"/>
    </source>
</evidence>
<dbReference type="PANTHER" id="PTHR21252">
    <property type="entry name" value="TB1 PROTEIN-RELATED"/>
    <property type="match status" value="1"/>
</dbReference>
<evidence type="ECO:0000256" key="2">
    <source>
        <dbReference type="ARBA" id="ARBA00022448"/>
    </source>
</evidence>
<keyword evidence="3" id="KW-0677">Repeat</keyword>
<organism evidence="6">
    <name type="scientific">Echinococcus granulosus</name>
    <name type="common">Hydatid tapeworm</name>
    <dbReference type="NCBI Taxonomy" id="6210"/>
    <lineage>
        <taxon>Eukaryota</taxon>
        <taxon>Metazoa</taxon>
        <taxon>Spiralia</taxon>
        <taxon>Lophotrochozoa</taxon>
        <taxon>Platyhelminthes</taxon>
        <taxon>Cestoda</taxon>
        <taxon>Eucestoda</taxon>
        <taxon>Cyclophyllidea</taxon>
        <taxon>Taeniidae</taxon>
        <taxon>Echinococcus</taxon>
        <taxon>Echinococcus granulosus group</taxon>
    </lineage>
</organism>
<evidence type="ECO:0000256" key="5">
    <source>
        <dbReference type="ARBA" id="ARBA00023128"/>
    </source>
</evidence>
<evidence type="ECO:0000256" key="3">
    <source>
        <dbReference type="ARBA" id="ARBA00022737"/>
    </source>
</evidence>
<dbReference type="WBParaSite" id="EgrG_000077300">
    <property type="protein sequence ID" value="EgrG_000077300"/>
    <property type="gene ID" value="EgrG_000077300"/>
</dbReference>
<dbReference type="GO" id="GO:0090149">
    <property type="term" value="P:mitochondrial membrane fission"/>
    <property type="evidence" value="ECO:0007669"/>
    <property type="project" value="InterPro"/>
</dbReference>
<comment type="subcellular location">
    <subcellularLocation>
        <location evidence="1">Mitochondrion membrane</location>
        <topology evidence="1">Multi-pass membrane protein</topology>
    </subcellularLocation>
</comment>
<keyword evidence="2" id="KW-0813">Transport</keyword>
<evidence type="ECO:0000313" key="8">
    <source>
        <dbReference type="WBParaSite" id="EgrG_000077300"/>
    </source>
</evidence>
<reference evidence="8" key="3">
    <citation type="submission" date="2020-10" db="UniProtKB">
        <authorList>
            <consortium name="WormBaseParasite"/>
        </authorList>
    </citation>
    <scope>IDENTIFICATION</scope>
</reference>
<dbReference type="EMBL" id="LK028585">
    <property type="protein sequence ID" value="CDS21889.1"/>
    <property type="molecule type" value="Genomic_DNA"/>
</dbReference>
<name>A0A068WP56_ECHGR</name>
<keyword evidence="4" id="KW-0472">Membrane</keyword>
<keyword evidence="4" id="KW-1133">Transmembrane helix</keyword>
<keyword evidence="4" id="KW-0812">Transmembrane</keyword>
<dbReference type="Proteomes" id="UP000492820">
    <property type="component" value="Unassembled WGS sequence"/>
</dbReference>
<sequence length="122" mass="13841">MYLNDSLTSANYTSELFQPINLQHCSVRSRSKSIHFLPFSLLPIIRTYVSRQGVLSLWKGLSGAVTVKVVKTVSENGLSEVLSLPKLGFVFRNNFESLEKLLSIAVLPKFRFMFSSKCKDFF</sequence>
<dbReference type="GO" id="GO:0005741">
    <property type="term" value="C:mitochondrial outer membrane"/>
    <property type="evidence" value="ECO:0007669"/>
    <property type="project" value="InterPro"/>
</dbReference>